<dbReference type="OrthoDB" id="5769175at2"/>
<feature type="region of interest" description="Disordered" evidence="1">
    <location>
        <begin position="1"/>
        <end position="34"/>
    </location>
</feature>
<evidence type="ECO:0000313" key="3">
    <source>
        <dbReference type="Proteomes" id="UP000234752"/>
    </source>
</evidence>
<dbReference type="Proteomes" id="UP000234752">
    <property type="component" value="Chromosome eg_1"/>
</dbReference>
<name>A0A2K9NCZ4_9PROT</name>
<reference evidence="2 3" key="1">
    <citation type="submission" date="2017-12" db="EMBL/GenBank/DDBJ databases">
        <title>Genomes of bacteria within cyanobacterial aggregates.</title>
        <authorList>
            <person name="Cai H."/>
        </authorList>
    </citation>
    <scope>NUCLEOTIDE SEQUENCE [LARGE SCALE GENOMIC DNA]</scope>
    <source>
        <strain evidence="2 3">TH16</strain>
    </source>
</reference>
<evidence type="ECO:0000256" key="1">
    <source>
        <dbReference type="SAM" id="MobiDB-lite"/>
    </source>
</evidence>
<feature type="region of interest" description="Disordered" evidence="1">
    <location>
        <begin position="344"/>
        <end position="391"/>
    </location>
</feature>
<keyword evidence="3" id="KW-1185">Reference proteome</keyword>
<sequence>MPPSSIHMDHVRAKTQHLQAASMDSAKAADKPAENSEGMSFWDVLDVVNPLQHIPVVNKIYQAVTGDTIRTPAKVAGAALFFGPVGLAVASADAILEKETGKDALDHVASTLGLEKDAAPAEDDPFTVTAPRPTRTADAAPAPQEAPAASAATAAPAPGGPVELSSGQAALLESLMGGGQSLPSAPGAAAALAATAPATVAGPASLPMAALTTKAPATVPTSISAHAPAAGGIATAQQLKDLESTPGASAALTAARGMGTAAVVASLPAPGAAGSGDNLLTAMSQEQAAPARAGKGLAEYRAAAISAGSMGVKPIVASRANQMARNVGGNMPGAAVPAMPKQVAQPQASTVTNVQPVAAQPQAAPAPTNSPAQVQAQQPASWPPGGAAPLPKELIADMMSRAMDKYDSRPRTGGTNTDTVH</sequence>
<gene>
    <name evidence="2" type="ORF">C0V82_12515</name>
</gene>
<organism evidence="2 3">
    <name type="scientific">Niveispirillum cyanobacteriorum</name>
    <dbReference type="NCBI Taxonomy" id="1612173"/>
    <lineage>
        <taxon>Bacteria</taxon>
        <taxon>Pseudomonadati</taxon>
        <taxon>Pseudomonadota</taxon>
        <taxon>Alphaproteobacteria</taxon>
        <taxon>Rhodospirillales</taxon>
        <taxon>Azospirillaceae</taxon>
        <taxon>Niveispirillum</taxon>
    </lineage>
</organism>
<dbReference type="AlphaFoldDB" id="A0A2K9NCZ4"/>
<feature type="compositionally biased region" description="Low complexity" evidence="1">
    <location>
        <begin position="126"/>
        <end position="157"/>
    </location>
</feature>
<proteinExistence type="predicted"/>
<accession>A0A2K9NCZ4</accession>
<feature type="region of interest" description="Disordered" evidence="1">
    <location>
        <begin position="115"/>
        <end position="164"/>
    </location>
</feature>
<protein>
    <submittedName>
        <fullName evidence="2">Uncharacterized protein</fullName>
    </submittedName>
</protein>
<feature type="compositionally biased region" description="Low complexity" evidence="1">
    <location>
        <begin position="352"/>
        <end position="384"/>
    </location>
</feature>
<dbReference type="EMBL" id="CP025611">
    <property type="protein sequence ID" value="AUN30974.1"/>
    <property type="molecule type" value="Genomic_DNA"/>
</dbReference>
<dbReference type="RefSeq" id="WP_102112636.1">
    <property type="nucleotide sequence ID" value="NZ_BMGN01000008.1"/>
</dbReference>
<dbReference type="KEGG" id="ncb:C0V82_12515"/>
<evidence type="ECO:0000313" key="2">
    <source>
        <dbReference type="EMBL" id="AUN30974.1"/>
    </source>
</evidence>